<keyword evidence="1" id="KW-0378">Hydrolase</keyword>
<feature type="domain" description="AB hydrolase-1" evidence="2">
    <location>
        <begin position="20"/>
        <end position="244"/>
    </location>
</feature>
<dbReference type="GO" id="GO:0016787">
    <property type="term" value="F:hydrolase activity"/>
    <property type="evidence" value="ECO:0007669"/>
    <property type="project" value="UniProtKB-KW"/>
</dbReference>
<dbReference type="EMBL" id="JACIFO010000002">
    <property type="protein sequence ID" value="MBB4118249.1"/>
    <property type="molecule type" value="Genomic_DNA"/>
</dbReference>
<dbReference type="PANTHER" id="PTHR43798:SF31">
    <property type="entry name" value="AB HYDROLASE SUPERFAMILY PROTEIN YCLE"/>
    <property type="match status" value="1"/>
</dbReference>
<protein>
    <submittedName>
        <fullName evidence="3">Pimeloyl-ACP methyl ester carboxylesterase</fullName>
    </submittedName>
</protein>
<dbReference type="Pfam" id="PF00561">
    <property type="entry name" value="Abhydrolase_1"/>
    <property type="match status" value="1"/>
</dbReference>
<dbReference type="Proteomes" id="UP000553034">
    <property type="component" value="Unassembled WGS sequence"/>
</dbReference>
<organism evidence="3 4">
    <name type="scientific">Mesonia hippocampi</name>
    <dbReference type="NCBI Taxonomy" id="1628250"/>
    <lineage>
        <taxon>Bacteria</taxon>
        <taxon>Pseudomonadati</taxon>
        <taxon>Bacteroidota</taxon>
        <taxon>Flavobacteriia</taxon>
        <taxon>Flavobacteriales</taxon>
        <taxon>Flavobacteriaceae</taxon>
        <taxon>Mesonia</taxon>
    </lineage>
</organism>
<reference evidence="3 4" key="1">
    <citation type="submission" date="2020-08" db="EMBL/GenBank/DDBJ databases">
        <title>Genomic Encyclopedia of Type Strains, Phase IV (KMG-IV): sequencing the most valuable type-strain genomes for metagenomic binning, comparative biology and taxonomic classification.</title>
        <authorList>
            <person name="Goeker M."/>
        </authorList>
    </citation>
    <scope>NUCLEOTIDE SEQUENCE [LARGE SCALE GENOMIC DNA]</scope>
    <source>
        <strain evidence="3 4">DSM 29568</strain>
    </source>
</reference>
<dbReference type="InterPro" id="IPR000073">
    <property type="entry name" value="AB_hydrolase_1"/>
</dbReference>
<dbReference type="Gene3D" id="3.40.50.1820">
    <property type="entry name" value="alpha/beta hydrolase"/>
    <property type="match status" value="1"/>
</dbReference>
<dbReference type="AlphaFoldDB" id="A0A840EIN3"/>
<evidence type="ECO:0000259" key="2">
    <source>
        <dbReference type="Pfam" id="PF00561"/>
    </source>
</evidence>
<evidence type="ECO:0000313" key="4">
    <source>
        <dbReference type="Proteomes" id="UP000553034"/>
    </source>
</evidence>
<name>A0A840EIN3_9FLAO</name>
<dbReference type="GO" id="GO:0016020">
    <property type="term" value="C:membrane"/>
    <property type="evidence" value="ECO:0007669"/>
    <property type="project" value="TreeGrafter"/>
</dbReference>
<accession>A0A840EIN3</accession>
<gene>
    <name evidence="3" type="ORF">GGR32_000523</name>
</gene>
<sequence>MEVSYNNRPVHFEISGAGKAVVLLHGFLENSQIWNPTVATLNKNFLCINIDLFGHGKTLQQGDQHKMSEMAKAVNAVLEKLNVTEAAFLGHSMGGYVALAFAELFPEKVHRLLLLNSTAYTDSEARKKVRERAIRLVKQNKEAFVSMAIKNLFSEVNKNKFSQQIEAMVLEAKKLSVEAVVASLRGLKERENRVDVLADFAKKTYLLGGEEDPLILRSSQEQLAEETGVPLVLFEGGHMSYLEAQEALLAKVQFILNK</sequence>
<dbReference type="InterPro" id="IPR050266">
    <property type="entry name" value="AB_hydrolase_sf"/>
</dbReference>
<dbReference type="InterPro" id="IPR029058">
    <property type="entry name" value="AB_hydrolase_fold"/>
</dbReference>
<dbReference type="RefSeq" id="WP_183476051.1">
    <property type="nucleotide sequence ID" value="NZ_JACIFO010000002.1"/>
</dbReference>
<proteinExistence type="predicted"/>
<dbReference type="PRINTS" id="PR00111">
    <property type="entry name" value="ABHYDROLASE"/>
</dbReference>
<dbReference type="SUPFAM" id="SSF53474">
    <property type="entry name" value="alpha/beta-Hydrolases"/>
    <property type="match status" value="1"/>
</dbReference>
<dbReference type="PANTHER" id="PTHR43798">
    <property type="entry name" value="MONOACYLGLYCEROL LIPASE"/>
    <property type="match status" value="1"/>
</dbReference>
<keyword evidence="4" id="KW-1185">Reference proteome</keyword>
<evidence type="ECO:0000256" key="1">
    <source>
        <dbReference type="ARBA" id="ARBA00022801"/>
    </source>
</evidence>
<comment type="caution">
    <text evidence="3">The sequence shown here is derived from an EMBL/GenBank/DDBJ whole genome shotgun (WGS) entry which is preliminary data.</text>
</comment>
<evidence type="ECO:0000313" key="3">
    <source>
        <dbReference type="EMBL" id="MBB4118249.1"/>
    </source>
</evidence>